<dbReference type="AlphaFoldDB" id="A0A1E1WUB4"/>
<evidence type="ECO:0000313" key="1">
    <source>
        <dbReference type="EMBL" id="JAT90562.1"/>
    </source>
</evidence>
<dbReference type="EMBL" id="GDQN01000492">
    <property type="protein sequence ID" value="JAT90562.1"/>
    <property type="molecule type" value="Transcribed_RNA"/>
</dbReference>
<sequence>ATATLSVVAERDLLRGKPLYKEEQAMLARRMTAVLAVIIRNCTEVQSFKKYENQCSQCLEIIHKICGLLDSTSCALLYSGLLLSITAVTDSLIQRAQYKNTIDILRSIISSRPLLFVS</sequence>
<organism evidence="1">
    <name type="scientific">Pectinophora gossypiella</name>
    <name type="common">Cotton pink bollworm</name>
    <name type="synonym">Depressaria gossypiella</name>
    <dbReference type="NCBI Taxonomy" id="13191"/>
    <lineage>
        <taxon>Eukaryota</taxon>
        <taxon>Metazoa</taxon>
        <taxon>Ecdysozoa</taxon>
        <taxon>Arthropoda</taxon>
        <taxon>Hexapoda</taxon>
        <taxon>Insecta</taxon>
        <taxon>Pterygota</taxon>
        <taxon>Neoptera</taxon>
        <taxon>Endopterygota</taxon>
        <taxon>Lepidoptera</taxon>
        <taxon>Glossata</taxon>
        <taxon>Ditrysia</taxon>
        <taxon>Gelechioidea</taxon>
        <taxon>Gelechiidae</taxon>
        <taxon>Apatetrinae</taxon>
        <taxon>Pectinophora</taxon>
    </lineage>
</organism>
<accession>A0A1E1WUB4</accession>
<protein>
    <submittedName>
        <fullName evidence="1">Uncharacterized protein</fullName>
    </submittedName>
</protein>
<name>A0A1E1WUB4_PECGO</name>
<proteinExistence type="predicted"/>
<feature type="non-terminal residue" evidence="1">
    <location>
        <position position="118"/>
    </location>
</feature>
<gene>
    <name evidence="1" type="ORF">g.10572</name>
</gene>
<feature type="non-terminal residue" evidence="1">
    <location>
        <position position="1"/>
    </location>
</feature>
<dbReference type="OrthoDB" id="7668655at2759"/>
<reference evidence="1" key="1">
    <citation type="submission" date="2015-09" db="EMBL/GenBank/DDBJ databases">
        <title>De novo assembly of Pectinophora gossypiella (Pink Bollworm) gut transcriptome.</title>
        <authorList>
            <person name="Tassone E.E."/>
        </authorList>
    </citation>
    <scope>NUCLEOTIDE SEQUENCE</scope>
</reference>